<dbReference type="Proteomes" id="UP001180840">
    <property type="component" value="Unassembled WGS sequence"/>
</dbReference>
<evidence type="ECO:0000256" key="1">
    <source>
        <dbReference type="ARBA" id="ARBA00001946"/>
    </source>
</evidence>
<feature type="binding site" evidence="15">
    <location>
        <position position="496"/>
    </location>
    <ligand>
        <name>Mg(2+)</name>
        <dbReference type="ChEBI" id="CHEBI:18420"/>
    </ligand>
</feature>
<reference evidence="18" key="1">
    <citation type="submission" date="2023-07" db="EMBL/GenBank/DDBJ databases">
        <title>Sequencing the genomes of 1000 actinobacteria strains.</title>
        <authorList>
            <person name="Klenk H.-P."/>
        </authorList>
    </citation>
    <scope>NUCLEOTIDE SEQUENCE</scope>
    <source>
        <strain evidence="18">DSM 107476</strain>
    </source>
</reference>
<dbReference type="NCBIfam" id="NF009103">
    <property type="entry name" value="PRK12448.1"/>
    <property type="match status" value="1"/>
</dbReference>
<evidence type="ECO:0000256" key="5">
    <source>
        <dbReference type="ARBA" id="ARBA00022723"/>
    </source>
</evidence>
<evidence type="ECO:0000259" key="17">
    <source>
        <dbReference type="Pfam" id="PF24877"/>
    </source>
</evidence>
<evidence type="ECO:0000256" key="4">
    <source>
        <dbReference type="ARBA" id="ARBA00022714"/>
    </source>
</evidence>
<comment type="pathway">
    <text evidence="12 15">Amino-acid biosynthesis; L-valine biosynthesis; L-valine from pyruvate: step 3/4.</text>
</comment>
<evidence type="ECO:0000256" key="2">
    <source>
        <dbReference type="ARBA" id="ARBA00006486"/>
    </source>
</evidence>
<dbReference type="InterPro" id="IPR042096">
    <property type="entry name" value="Dihydro-acid_dehy_C"/>
</dbReference>
<comment type="cofactor">
    <cofactor evidence="1 15">
        <name>Mg(2+)</name>
        <dbReference type="ChEBI" id="CHEBI:18420"/>
    </cofactor>
</comment>
<dbReference type="Pfam" id="PF24877">
    <property type="entry name" value="ILV_EDD_C"/>
    <property type="match status" value="1"/>
</dbReference>
<comment type="catalytic activity">
    <reaction evidence="15">
        <text>(2R,3R)-2,3-dihydroxy-3-methylpentanoate = (S)-3-methyl-2-oxopentanoate + H2O</text>
        <dbReference type="Rhea" id="RHEA:27694"/>
        <dbReference type="ChEBI" id="CHEBI:15377"/>
        <dbReference type="ChEBI" id="CHEBI:35146"/>
        <dbReference type="ChEBI" id="CHEBI:49258"/>
        <dbReference type="EC" id="4.2.1.9"/>
    </reaction>
</comment>
<comment type="cofactor">
    <cofactor evidence="15">
        <name>[2Fe-2S] cluster</name>
        <dbReference type="ChEBI" id="CHEBI:190135"/>
    </cofactor>
    <text evidence="15">Binds 1 [2Fe-2S] cluster per subunit. This cluster acts as a Lewis acid cofactor.</text>
</comment>
<dbReference type="InterPro" id="IPR037237">
    <property type="entry name" value="IlvD/EDD_N"/>
</dbReference>
<keyword evidence="3 15" id="KW-0028">Amino-acid biosynthesis</keyword>
<dbReference type="RefSeq" id="WP_290198140.1">
    <property type="nucleotide sequence ID" value="NZ_CP047654.1"/>
</dbReference>
<dbReference type="SUPFAM" id="SSF143975">
    <property type="entry name" value="IlvD/EDD N-terminal domain-like"/>
    <property type="match status" value="1"/>
</dbReference>
<evidence type="ECO:0000256" key="9">
    <source>
        <dbReference type="ARBA" id="ARBA00023239"/>
    </source>
</evidence>
<keyword evidence="5 15" id="KW-0479">Metal-binding</keyword>
<dbReference type="InterPro" id="IPR020558">
    <property type="entry name" value="DiOHA_6PGluconate_deHydtase_CS"/>
</dbReference>
<keyword evidence="6 15" id="KW-0460">Magnesium</keyword>
<dbReference type="GO" id="GO:0004160">
    <property type="term" value="F:dihydroxy-acid dehydratase activity"/>
    <property type="evidence" value="ECO:0007669"/>
    <property type="project" value="UniProtKB-EC"/>
</dbReference>
<comment type="subunit">
    <text evidence="15">Homodimer.</text>
</comment>
<evidence type="ECO:0000256" key="15">
    <source>
        <dbReference type="HAMAP-Rule" id="MF_00012"/>
    </source>
</evidence>
<organism evidence="18 19">
    <name type="scientific">Corynebacterium guangdongense</name>
    <dbReference type="NCBI Taxonomy" id="1783348"/>
    <lineage>
        <taxon>Bacteria</taxon>
        <taxon>Bacillati</taxon>
        <taxon>Actinomycetota</taxon>
        <taxon>Actinomycetes</taxon>
        <taxon>Mycobacteriales</taxon>
        <taxon>Corynebacteriaceae</taxon>
        <taxon>Corynebacterium</taxon>
    </lineage>
</organism>
<dbReference type="PROSITE" id="PS00887">
    <property type="entry name" value="ILVD_EDD_2"/>
    <property type="match status" value="1"/>
</dbReference>
<dbReference type="PROSITE" id="PS00886">
    <property type="entry name" value="ILVD_EDD_1"/>
    <property type="match status" value="1"/>
</dbReference>
<keyword evidence="4 15" id="KW-0001">2Fe-2S</keyword>
<evidence type="ECO:0000256" key="11">
    <source>
        <dbReference type="ARBA" id="ARBA00029304"/>
    </source>
</evidence>
<dbReference type="InterPro" id="IPR000581">
    <property type="entry name" value="ILV_EDD_N"/>
</dbReference>
<evidence type="ECO:0000256" key="13">
    <source>
        <dbReference type="ARBA" id="ARBA00029437"/>
    </source>
</evidence>
<evidence type="ECO:0000313" key="19">
    <source>
        <dbReference type="Proteomes" id="UP001180840"/>
    </source>
</evidence>
<comment type="caution">
    <text evidence="18">The sequence shown here is derived from an EMBL/GenBank/DDBJ whole genome shotgun (WGS) entry which is preliminary data.</text>
</comment>
<dbReference type="Pfam" id="PF00920">
    <property type="entry name" value="ILVD_EDD_N"/>
    <property type="match status" value="1"/>
</dbReference>
<dbReference type="PANTHER" id="PTHR43661:SF3">
    <property type="entry name" value="D-XYLONATE DEHYDRATASE YAGF-RELATED"/>
    <property type="match status" value="1"/>
</dbReference>
<name>A0ABU1ZW85_9CORY</name>
<evidence type="ECO:0000256" key="7">
    <source>
        <dbReference type="ARBA" id="ARBA00023004"/>
    </source>
</evidence>
<feature type="binding site" evidence="15">
    <location>
        <position position="81"/>
    </location>
    <ligand>
        <name>Mg(2+)</name>
        <dbReference type="ChEBI" id="CHEBI:18420"/>
    </ligand>
</feature>
<keyword evidence="8 15" id="KW-0411">Iron-sulfur</keyword>
<protein>
    <recommendedName>
        <fullName evidence="14 15">Dihydroxy-acid dehydratase</fullName>
        <shortName evidence="15">DAD</shortName>
        <ecNumber evidence="14 15">4.2.1.9</ecNumber>
    </recommendedName>
</protein>
<dbReference type="NCBIfam" id="TIGR00110">
    <property type="entry name" value="ilvD"/>
    <property type="match status" value="1"/>
</dbReference>
<comment type="catalytic activity">
    <reaction evidence="11">
        <text>(2R)-2,3-dihydroxy-3-methylbutanoate = 3-methyl-2-oxobutanoate + H2O</text>
        <dbReference type="Rhea" id="RHEA:24809"/>
        <dbReference type="ChEBI" id="CHEBI:11851"/>
        <dbReference type="ChEBI" id="CHEBI:15377"/>
        <dbReference type="ChEBI" id="CHEBI:49072"/>
        <dbReference type="EC" id="4.2.1.9"/>
    </reaction>
    <physiologicalReaction direction="left-to-right" evidence="11">
        <dbReference type="Rhea" id="RHEA:24810"/>
    </physiologicalReaction>
</comment>
<dbReference type="HAMAP" id="MF_00012">
    <property type="entry name" value="IlvD"/>
    <property type="match status" value="1"/>
</dbReference>
<feature type="binding site" description="via carbamate group" evidence="15">
    <location>
        <position position="124"/>
    </location>
    <ligand>
        <name>Mg(2+)</name>
        <dbReference type="ChEBI" id="CHEBI:18420"/>
    </ligand>
</feature>
<feature type="domain" description="Dihydroxy-acid/6-phosphogluconate dehydratase C-terminal" evidence="17">
    <location>
        <begin position="413"/>
        <end position="611"/>
    </location>
</feature>
<accession>A0ABU1ZW85</accession>
<comment type="function">
    <text evidence="15">Functions in the biosynthesis of branched-chain amino acids. Catalyzes the dehydration of (2R,3R)-2,3-dihydroxy-3-methylpentanoate (2,3-dihydroxy-3-methylvalerate) into 2-oxo-3-methylpentanoate (2-oxo-3-methylvalerate) and of (2R)-2,3-dihydroxy-3-methylbutanoate (2,3-dihydroxyisovalerate) into 2-oxo-3-methylbutanoate (2-oxoisovalerate), the penultimate precursor to L-isoleucine and L-valine, respectively.</text>
</comment>
<dbReference type="PANTHER" id="PTHR43661">
    <property type="entry name" value="D-XYLONATE DEHYDRATASE"/>
    <property type="match status" value="1"/>
</dbReference>
<dbReference type="InterPro" id="IPR004404">
    <property type="entry name" value="DihydroxyA_deHydtase"/>
</dbReference>
<evidence type="ECO:0000256" key="10">
    <source>
        <dbReference type="ARBA" id="ARBA00023304"/>
    </source>
</evidence>
<comment type="similarity">
    <text evidence="2 15">Belongs to the IlvD/Edd family.</text>
</comment>
<sequence length="616" mass="65580">MIPLRSKVTTVGRQAAGARALWRATGTKENEFGKPIVAIVNSYTQFVPGHVHLKNVGDIVADAVRAAGGVPKEFNTIAVDDGIAMGHSGMLYSLPSREIIADSVEYMVNAHTADAMVCISNCDKITPGMLNAAMRLNIPAIFVSGGPMEAGKAVVIDGVAHSGTTPTNLITAIAQSANDAISDQKLLEIEQAACPTCGSCSGMFTANSMNCLTEALGLSLPGNGTTLATHEARRQLFEDAGSMIVDMCKRYYGDEDESVLPRSVATKDAFRNAMALDMAMGGSTNTVLHILAAAQEGEIDFDLSDINDLSYDIPTISKVAPNGVYHIEDVHRAGGIPAILGELHRAGLLSTDVHSVSYPDLDTWLNDWDVRGGSATEEAVELFHAAPGGVRTTEAFSQNSRWDELDTDAVDGCIHDVEHAFTADGGLVVLRGNLAPDGAIVKSAGVDKDVWTFSGPARVYESQEEAVSMILRKEVQPGDVVVIRYEGPSGGPGMQEMLHPTSFLKGAGLGKACALITDGRFSGGTSGLSIGHISPEAAHGGLIGLIENGDTISIDIHERRLELEVDAEELERRRVKQEQREHPWTPLNREREVSKALRAYAKMATSADKGAVRQVD</sequence>
<evidence type="ECO:0000256" key="6">
    <source>
        <dbReference type="ARBA" id="ARBA00022842"/>
    </source>
</evidence>
<feature type="domain" description="Dihydroxy-acid/6-phosphogluconate dehydratase N-terminal" evidence="16">
    <location>
        <begin position="34"/>
        <end position="359"/>
    </location>
</feature>
<feature type="modified residue" description="N6-carboxylysine" evidence="15">
    <location>
        <position position="124"/>
    </location>
</feature>
<dbReference type="Gene3D" id="3.50.30.80">
    <property type="entry name" value="IlvD/EDD C-terminal domain-like"/>
    <property type="match status" value="1"/>
</dbReference>
<evidence type="ECO:0000259" key="16">
    <source>
        <dbReference type="Pfam" id="PF00920"/>
    </source>
</evidence>
<evidence type="ECO:0000313" key="18">
    <source>
        <dbReference type="EMBL" id="MDR7329176.1"/>
    </source>
</evidence>
<dbReference type="EC" id="4.2.1.9" evidence="14 15"/>
<keyword evidence="9 15" id="KW-0456">Lyase</keyword>
<evidence type="ECO:0000256" key="8">
    <source>
        <dbReference type="ARBA" id="ARBA00023014"/>
    </source>
</evidence>
<comment type="caution">
    <text evidence="15">Lacks conserved residue(s) required for the propagation of feature annotation.</text>
</comment>
<evidence type="ECO:0000256" key="3">
    <source>
        <dbReference type="ARBA" id="ARBA00022605"/>
    </source>
</evidence>
<keyword evidence="7 15" id="KW-0408">Iron</keyword>
<keyword evidence="19" id="KW-1185">Reference proteome</keyword>
<evidence type="ECO:0000256" key="12">
    <source>
        <dbReference type="ARBA" id="ARBA00029436"/>
    </source>
</evidence>
<proteinExistence type="inferred from homology"/>
<evidence type="ECO:0000256" key="14">
    <source>
        <dbReference type="ARBA" id="ARBA00029490"/>
    </source>
</evidence>
<feature type="active site" description="Proton acceptor" evidence="15">
    <location>
        <position position="522"/>
    </location>
</feature>
<dbReference type="SUPFAM" id="SSF52016">
    <property type="entry name" value="LeuD/IlvD-like"/>
    <property type="match status" value="1"/>
</dbReference>
<feature type="binding site" evidence="15">
    <location>
        <position position="123"/>
    </location>
    <ligand>
        <name>Mg(2+)</name>
        <dbReference type="ChEBI" id="CHEBI:18420"/>
    </ligand>
</feature>
<dbReference type="InterPro" id="IPR056740">
    <property type="entry name" value="ILV_EDD_C"/>
</dbReference>
<comment type="pathway">
    <text evidence="13 15">Amino-acid biosynthesis; L-isoleucine biosynthesis; L-isoleucine from 2-oxobutanoate: step 3/4.</text>
</comment>
<gene>
    <name evidence="15" type="primary">ilvD</name>
    <name evidence="18" type="ORF">J2S39_000852</name>
</gene>
<dbReference type="EMBL" id="JAVDXZ010000001">
    <property type="protein sequence ID" value="MDR7329176.1"/>
    <property type="molecule type" value="Genomic_DNA"/>
</dbReference>
<keyword evidence="10 15" id="KW-0100">Branched-chain amino acid biosynthesis</keyword>